<evidence type="ECO:0000256" key="7">
    <source>
        <dbReference type="ARBA" id="ARBA00023077"/>
    </source>
</evidence>
<dbReference type="PANTHER" id="PTHR30069">
    <property type="entry name" value="TONB-DEPENDENT OUTER MEMBRANE RECEPTOR"/>
    <property type="match status" value="1"/>
</dbReference>
<feature type="domain" description="TonB-dependent receptor-like beta-barrel" evidence="13">
    <location>
        <begin position="259"/>
        <end position="691"/>
    </location>
</feature>
<dbReference type="OrthoDB" id="9764669at2"/>
<evidence type="ECO:0000256" key="3">
    <source>
        <dbReference type="ARBA" id="ARBA00022448"/>
    </source>
</evidence>
<evidence type="ECO:0000256" key="6">
    <source>
        <dbReference type="ARBA" id="ARBA00022729"/>
    </source>
</evidence>
<evidence type="ECO:0000256" key="10">
    <source>
        <dbReference type="ARBA" id="ARBA00023237"/>
    </source>
</evidence>
<keyword evidence="9 15" id="KW-0675">Receptor</keyword>
<dbReference type="Proteomes" id="UP000236724">
    <property type="component" value="Unassembled WGS sequence"/>
</dbReference>
<keyword evidence="5 11" id="KW-0812">Transmembrane</keyword>
<dbReference type="InterPro" id="IPR000531">
    <property type="entry name" value="Beta-barrel_TonB"/>
</dbReference>
<dbReference type="Gene3D" id="2.40.170.20">
    <property type="entry name" value="TonB-dependent receptor, beta-barrel domain"/>
    <property type="match status" value="1"/>
</dbReference>
<name>A0A1H6FGC9_9GAMM</name>
<dbReference type="InterPro" id="IPR039426">
    <property type="entry name" value="TonB-dep_rcpt-like"/>
</dbReference>
<gene>
    <name evidence="15" type="primary">cirA_7</name>
    <name evidence="15" type="ORF">MBHS_04291</name>
</gene>
<dbReference type="PROSITE" id="PS52016">
    <property type="entry name" value="TONB_DEPENDENT_REC_3"/>
    <property type="match status" value="1"/>
</dbReference>
<keyword evidence="3 11" id="KW-0813">Transport</keyword>
<reference evidence="15 16" key="1">
    <citation type="submission" date="2016-10" db="EMBL/GenBank/DDBJ databases">
        <authorList>
            <person name="de Groot N.N."/>
        </authorList>
    </citation>
    <scope>NUCLEOTIDE SEQUENCE [LARGE SCALE GENOMIC DNA]</scope>
    <source>
        <strain evidence="15">MBHS1</strain>
    </source>
</reference>
<evidence type="ECO:0000313" key="15">
    <source>
        <dbReference type="EMBL" id="SEH08399.1"/>
    </source>
</evidence>
<dbReference type="InterPro" id="IPR037066">
    <property type="entry name" value="Plug_dom_sf"/>
</dbReference>
<evidence type="ECO:0000256" key="1">
    <source>
        <dbReference type="ARBA" id="ARBA00004571"/>
    </source>
</evidence>
<evidence type="ECO:0000256" key="8">
    <source>
        <dbReference type="ARBA" id="ARBA00023136"/>
    </source>
</evidence>
<dbReference type="Gene3D" id="2.170.130.10">
    <property type="entry name" value="TonB-dependent receptor, plug domain"/>
    <property type="match status" value="1"/>
</dbReference>
<dbReference type="GO" id="GO:0009279">
    <property type="term" value="C:cell outer membrane"/>
    <property type="evidence" value="ECO:0007669"/>
    <property type="project" value="UniProtKB-SubCell"/>
</dbReference>
<dbReference type="EMBL" id="FMSV02000549">
    <property type="protein sequence ID" value="SEH08399.1"/>
    <property type="molecule type" value="Genomic_DNA"/>
</dbReference>
<dbReference type="SUPFAM" id="SSF56935">
    <property type="entry name" value="Porins"/>
    <property type="match status" value="1"/>
</dbReference>
<keyword evidence="8 11" id="KW-0472">Membrane</keyword>
<evidence type="ECO:0000256" key="9">
    <source>
        <dbReference type="ARBA" id="ARBA00023170"/>
    </source>
</evidence>
<comment type="subcellular location">
    <subcellularLocation>
        <location evidence="1 11">Cell outer membrane</location>
        <topology evidence="1 11">Multi-pass membrane protein</topology>
    </subcellularLocation>
</comment>
<evidence type="ECO:0000259" key="14">
    <source>
        <dbReference type="Pfam" id="PF07715"/>
    </source>
</evidence>
<sequence length="724" mass="80941">MRVSILMLKPKELALLLVSAFLIPMPLRADTKVMGVEDLVLLSLEELLNVQISTPSKSNSNFQNAPGVVSLITRRDIDNMGARSLADVLNNVPGFTVGRSMWLGHHLTLHTRGTFTLSADNILFLLNGQRLNDALTGSAFTFISDYPLDNVKQIEVIRGPGSALYGANAFMGVINIITMTGKDYKKSTRISARKGDNNATYVQAEYGKKISDDLNIALHGSFSDFDNTNLSQKPYSIINRQTGTSRTINNPVNAEASRSYNLGGRIQYQGFDFDMGYQASQYWNTWSSGSVPSMTSKDFRNQFNASLFHTGLKYNKSLSDSLSVKASGSYVSHWSETKLKYWTWPIVFGEVLESEHLAKGDFAYLEYKTDTLNLETSLEWKPLADHVIIAGLSFEKDSLDESVDKTGMHDTDGDGFQDTILDNYVPAGKNVIPASSRKVYAIFGQHTWDISDRVRMTTGIRMDDYSDFGKTTNPRIALIFKPSEKLSIKALVGRAFRAPAMTDLHAIRDSTVDFLPNPELDPETVLTYELQFQYKPTKSLLLSSSFFKFNIDDIIRRVSTQNPDKPGQFTVTNSGERTSEGVELELNYRPTNESFSLFANYSYVDATEVLAGIRTQTEGIARQSFNFGVNVDLFNKLTVNVNGNVRTDWTAQTSTPMFGAFKPPTYTILNTRLALRNVVPDVVFTFDVFNLLDSKQYFPILQSFAPTGLAFNGRQFLLGVKYEY</sequence>
<proteinExistence type="inferred from homology"/>
<dbReference type="GO" id="GO:0044718">
    <property type="term" value="P:siderophore transmembrane transport"/>
    <property type="evidence" value="ECO:0007669"/>
    <property type="project" value="TreeGrafter"/>
</dbReference>
<organism evidence="15 16">
    <name type="scientific">Candidatus Venteria ishoeyi</name>
    <dbReference type="NCBI Taxonomy" id="1899563"/>
    <lineage>
        <taxon>Bacteria</taxon>
        <taxon>Pseudomonadati</taxon>
        <taxon>Pseudomonadota</taxon>
        <taxon>Gammaproteobacteria</taxon>
        <taxon>Thiotrichales</taxon>
        <taxon>Thiotrichaceae</taxon>
        <taxon>Venteria</taxon>
    </lineage>
</organism>
<keyword evidence="7 12" id="KW-0798">TonB box</keyword>
<dbReference type="InterPro" id="IPR012910">
    <property type="entry name" value="Plug_dom"/>
</dbReference>
<dbReference type="AlphaFoldDB" id="A0A1H6FGC9"/>
<keyword evidence="4 11" id="KW-1134">Transmembrane beta strand</keyword>
<feature type="domain" description="TonB-dependent receptor plug" evidence="14">
    <location>
        <begin position="63"/>
        <end position="173"/>
    </location>
</feature>
<dbReference type="Pfam" id="PF00593">
    <property type="entry name" value="TonB_dep_Rec_b-barrel"/>
    <property type="match status" value="1"/>
</dbReference>
<evidence type="ECO:0000259" key="13">
    <source>
        <dbReference type="Pfam" id="PF00593"/>
    </source>
</evidence>
<keyword evidence="6" id="KW-0732">Signal</keyword>
<dbReference type="InterPro" id="IPR036942">
    <property type="entry name" value="Beta-barrel_TonB_sf"/>
</dbReference>
<evidence type="ECO:0000256" key="4">
    <source>
        <dbReference type="ARBA" id="ARBA00022452"/>
    </source>
</evidence>
<comment type="similarity">
    <text evidence="2">Belongs to the TonB-dependent receptor family. Hemoglobin/haptoglobin binding protein subfamily.</text>
</comment>
<evidence type="ECO:0000256" key="2">
    <source>
        <dbReference type="ARBA" id="ARBA00008143"/>
    </source>
</evidence>
<protein>
    <submittedName>
        <fullName evidence="15">Colicin I receptor</fullName>
    </submittedName>
</protein>
<dbReference type="PANTHER" id="PTHR30069:SF29">
    <property type="entry name" value="HEMOGLOBIN AND HEMOGLOBIN-HAPTOGLOBIN-BINDING PROTEIN 1-RELATED"/>
    <property type="match status" value="1"/>
</dbReference>
<keyword evidence="16" id="KW-1185">Reference proteome</keyword>
<evidence type="ECO:0000313" key="16">
    <source>
        <dbReference type="Proteomes" id="UP000236724"/>
    </source>
</evidence>
<dbReference type="Pfam" id="PF07715">
    <property type="entry name" value="Plug"/>
    <property type="match status" value="1"/>
</dbReference>
<evidence type="ECO:0000256" key="11">
    <source>
        <dbReference type="PROSITE-ProRule" id="PRU01360"/>
    </source>
</evidence>
<dbReference type="CDD" id="cd01347">
    <property type="entry name" value="ligand_gated_channel"/>
    <property type="match status" value="1"/>
</dbReference>
<evidence type="ECO:0000256" key="5">
    <source>
        <dbReference type="ARBA" id="ARBA00022692"/>
    </source>
</evidence>
<evidence type="ECO:0000256" key="12">
    <source>
        <dbReference type="RuleBase" id="RU003357"/>
    </source>
</evidence>
<dbReference type="GO" id="GO:0015344">
    <property type="term" value="F:siderophore uptake transmembrane transporter activity"/>
    <property type="evidence" value="ECO:0007669"/>
    <property type="project" value="TreeGrafter"/>
</dbReference>
<accession>A0A1H6FGC9</accession>
<keyword evidence="10 11" id="KW-0998">Cell outer membrane</keyword>